<proteinExistence type="predicted"/>
<evidence type="ECO:0000313" key="1">
    <source>
        <dbReference type="EMBL" id="KDQ55637.1"/>
    </source>
</evidence>
<sequence>IMALWGRWILLNRNAFVANYVMGTMTFVDEYWEMIHLAAGWLALRQWLLMLVVNRFLTGAQVAKVLMHYEGLVLGRREMSVAV</sequence>
<name>A0A067PWI4_9AGAM</name>
<reference evidence="2" key="1">
    <citation type="journal article" date="2014" name="Proc. Natl. Acad. Sci. U.S.A.">
        <title>Extensive sampling of basidiomycete genomes demonstrates inadequacy of the white-rot/brown-rot paradigm for wood decay fungi.</title>
        <authorList>
            <person name="Riley R."/>
            <person name="Salamov A.A."/>
            <person name="Brown D.W."/>
            <person name="Nagy L.G."/>
            <person name="Floudas D."/>
            <person name="Held B.W."/>
            <person name="Levasseur A."/>
            <person name="Lombard V."/>
            <person name="Morin E."/>
            <person name="Otillar R."/>
            <person name="Lindquist E.A."/>
            <person name="Sun H."/>
            <person name="LaButti K.M."/>
            <person name="Schmutz J."/>
            <person name="Jabbour D."/>
            <person name="Luo H."/>
            <person name="Baker S.E."/>
            <person name="Pisabarro A.G."/>
            <person name="Walton J.D."/>
            <person name="Blanchette R.A."/>
            <person name="Henrissat B."/>
            <person name="Martin F."/>
            <person name="Cullen D."/>
            <person name="Hibbett D.S."/>
            <person name="Grigoriev I.V."/>
        </authorList>
    </citation>
    <scope>NUCLEOTIDE SEQUENCE [LARGE SCALE GENOMIC DNA]</scope>
    <source>
        <strain evidence="2">MUCL 33604</strain>
    </source>
</reference>
<dbReference type="InParanoid" id="A0A067PWI4"/>
<evidence type="ECO:0000313" key="2">
    <source>
        <dbReference type="Proteomes" id="UP000027265"/>
    </source>
</evidence>
<dbReference type="OrthoDB" id="3249923at2759"/>
<protein>
    <submittedName>
        <fullName evidence="1">Uncharacterized protein</fullName>
    </submittedName>
</protein>
<gene>
    <name evidence="1" type="ORF">JAAARDRAFT_133519</name>
</gene>
<dbReference type="STRING" id="933084.A0A067PWI4"/>
<organism evidence="1 2">
    <name type="scientific">Jaapia argillacea MUCL 33604</name>
    <dbReference type="NCBI Taxonomy" id="933084"/>
    <lineage>
        <taxon>Eukaryota</taxon>
        <taxon>Fungi</taxon>
        <taxon>Dikarya</taxon>
        <taxon>Basidiomycota</taxon>
        <taxon>Agaricomycotina</taxon>
        <taxon>Agaricomycetes</taxon>
        <taxon>Agaricomycetidae</taxon>
        <taxon>Jaapiales</taxon>
        <taxon>Jaapiaceae</taxon>
        <taxon>Jaapia</taxon>
    </lineage>
</organism>
<keyword evidence="2" id="KW-1185">Reference proteome</keyword>
<dbReference type="AlphaFoldDB" id="A0A067PWI4"/>
<dbReference type="Proteomes" id="UP000027265">
    <property type="component" value="Unassembled WGS sequence"/>
</dbReference>
<dbReference type="HOGENOM" id="CLU_2661107_0_0_1"/>
<accession>A0A067PWI4</accession>
<dbReference type="EMBL" id="KL197724">
    <property type="protein sequence ID" value="KDQ55637.1"/>
    <property type="molecule type" value="Genomic_DNA"/>
</dbReference>
<feature type="non-terminal residue" evidence="1">
    <location>
        <position position="1"/>
    </location>
</feature>